<feature type="non-terminal residue" evidence="1">
    <location>
        <position position="1"/>
    </location>
</feature>
<dbReference type="EMBL" id="CAJVPV010022505">
    <property type="protein sequence ID" value="CAG8721130.1"/>
    <property type="molecule type" value="Genomic_DNA"/>
</dbReference>
<gene>
    <name evidence="1" type="ORF">AMORRO_LOCUS13347</name>
</gene>
<sequence length="117" mass="13335">EKDQSSSRKSSKFSICCAHEKVHLPSLSKLPPYLLDLYISVGSDGNSFCKNIRSYNNILACTSFGANIINEFQELGVFDFWIHDQVYHNVEPLLPKEGCSPTFVQLYIYDTVHENEN</sequence>
<dbReference type="PANTHER" id="PTHR45786">
    <property type="entry name" value="DNA BINDING PROTEIN-LIKE"/>
    <property type="match status" value="1"/>
</dbReference>
<accession>A0A9N9NB63</accession>
<dbReference type="Proteomes" id="UP000789342">
    <property type="component" value="Unassembled WGS sequence"/>
</dbReference>
<comment type="caution">
    <text evidence="1">The sequence shown here is derived from an EMBL/GenBank/DDBJ whole genome shotgun (WGS) entry which is preliminary data.</text>
</comment>
<dbReference type="OrthoDB" id="1748060at2759"/>
<name>A0A9N9NB63_9GLOM</name>
<evidence type="ECO:0000313" key="2">
    <source>
        <dbReference type="Proteomes" id="UP000789342"/>
    </source>
</evidence>
<dbReference type="PANTHER" id="PTHR45786:SF74">
    <property type="entry name" value="ATP-DEPENDENT DNA HELICASE"/>
    <property type="match status" value="1"/>
</dbReference>
<keyword evidence="2" id="KW-1185">Reference proteome</keyword>
<organism evidence="1 2">
    <name type="scientific">Acaulospora morrowiae</name>
    <dbReference type="NCBI Taxonomy" id="94023"/>
    <lineage>
        <taxon>Eukaryota</taxon>
        <taxon>Fungi</taxon>
        <taxon>Fungi incertae sedis</taxon>
        <taxon>Mucoromycota</taxon>
        <taxon>Glomeromycotina</taxon>
        <taxon>Glomeromycetes</taxon>
        <taxon>Diversisporales</taxon>
        <taxon>Acaulosporaceae</taxon>
        <taxon>Acaulospora</taxon>
    </lineage>
</organism>
<protein>
    <submittedName>
        <fullName evidence="1">6727_t:CDS:1</fullName>
    </submittedName>
</protein>
<proteinExistence type="predicted"/>
<dbReference type="AlphaFoldDB" id="A0A9N9NB63"/>
<reference evidence="1" key="1">
    <citation type="submission" date="2021-06" db="EMBL/GenBank/DDBJ databases">
        <authorList>
            <person name="Kallberg Y."/>
            <person name="Tangrot J."/>
            <person name="Rosling A."/>
        </authorList>
    </citation>
    <scope>NUCLEOTIDE SEQUENCE</scope>
    <source>
        <strain evidence="1">CL551</strain>
    </source>
</reference>
<evidence type="ECO:0000313" key="1">
    <source>
        <dbReference type="EMBL" id="CAG8721130.1"/>
    </source>
</evidence>